<evidence type="ECO:0000313" key="2">
    <source>
        <dbReference type="Proteomes" id="UP000326268"/>
    </source>
</evidence>
<organism evidence="1 2">
    <name type="scientific">Aspergillus caelatus</name>
    <dbReference type="NCBI Taxonomy" id="61420"/>
    <lineage>
        <taxon>Eukaryota</taxon>
        <taxon>Fungi</taxon>
        <taxon>Dikarya</taxon>
        <taxon>Ascomycota</taxon>
        <taxon>Pezizomycotina</taxon>
        <taxon>Eurotiomycetes</taxon>
        <taxon>Eurotiomycetidae</taxon>
        <taxon>Eurotiales</taxon>
        <taxon>Aspergillaceae</taxon>
        <taxon>Aspergillus</taxon>
        <taxon>Aspergillus subgen. Circumdati</taxon>
    </lineage>
</organism>
<evidence type="ECO:0000313" key="1">
    <source>
        <dbReference type="EMBL" id="KAE8359042.1"/>
    </source>
</evidence>
<accession>A0A5N6ZN41</accession>
<reference evidence="1 2" key="1">
    <citation type="submission" date="2019-04" db="EMBL/GenBank/DDBJ databases">
        <title>Friends and foes A comparative genomics studyof 23 Aspergillus species from section Flavi.</title>
        <authorList>
            <consortium name="DOE Joint Genome Institute"/>
            <person name="Kjaerbolling I."/>
            <person name="Vesth T."/>
            <person name="Frisvad J.C."/>
            <person name="Nybo J.L."/>
            <person name="Theobald S."/>
            <person name="Kildgaard S."/>
            <person name="Isbrandt T."/>
            <person name="Kuo A."/>
            <person name="Sato A."/>
            <person name="Lyhne E.K."/>
            <person name="Kogle M.E."/>
            <person name="Wiebenga A."/>
            <person name="Kun R.S."/>
            <person name="Lubbers R.J."/>
            <person name="Makela M.R."/>
            <person name="Barry K."/>
            <person name="Chovatia M."/>
            <person name="Clum A."/>
            <person name="Daum C."/>
            <person name="Haridas S."/>
            <person name="He G."/>
            <person name="LaButti K."/>
            <person name="Lipzen A."/>
            <person name="Mondo S."/>
            <person name="Riley R."/>
            <person name="Salamov A."/>
            <person name="Simmons B.A."/>
            <person name="Magnuson J.K."/>
            <person name="Henrissat B."/>
            <person name="Mortensen U.H."/>
            <person name="Larsen T.O."/>
            <person name="Devries R.P."/>
            <person name="Grigoriev I.V."/>
            <person name="Machida M."/>
            <person name="Baker S.E."/>
            <person name="Andersen M.R."/>
        </authorList>
    </citation>
    <scope>NUCLEOTIDE SEQUENCE [LARGE SCALE GENOMIC DNA]</scope>
    <source>
        <strain evidence="1 2">CBS 763.97</strain>
    </source>
</reference>
<sequence>MAPGLWKRSHGWFESKSTMSTANGDYHDTITSGSNVAGDKQEAEDGEFWIPYGGGDRRSKFWPETGKGN</sequence>
<dbReference type="RefSeq" id="XP_031922123.1">
    <property type="nucleotide sequence ID" value="XM_032068829.1"/>
</dbReference>
<dbReference type="EMBL" id="ML737850">
    <property type="protein sequence ID" value="KAE8359042.1"/>
    <property type="molecule type" value="Genomic_DNA"/>
</dbReference>
<protein>
    <submittedName>
        <fullName evidence="1">Uncharacterized protein</fullName>
    </submittedName>
</protein>
<dbReference type="AlphaFoldDB" id="A0A5N6ZN41"/>
<name>A0A5N6ZN41_9EURO</name>
<keyword evidence="2" id="KW-1185">Reference proteome</keyword>
<gene>
    <name evidence="1" type="ORF">BDV27DRAFT_136734</name>
</gene>
<proteinExistence type="predicted"/>
<dbReference type="GeneID" id="43653275"/>
<dbReference type="Proteomes" id="UP000326268">
    <property type="component" value="Unassembled WGS sequence"/>
</dbReference>